<name>A0A8J3QZ41_9ACTN</name>
<feature type="domain" description="Mce/MlaD" evidence="1">
    <location>
        <begin position="33"/>
        <end position="108"/>
    </location>
</feature>
<protein>
    <submittedName>
        <fullName evidence="3">ABC transporter substrate-binding protein</fullName>
    </submittedName>
</protein>
<accession>A0A8J3QZ41</accession>
<organism evidence="3 4">
    <name type="scientific">Rugosimonospora africana</name>
    <dbReference type="NCBI Taxonomy" id="556532"/>
    <lineage>
        <taxon>Bacteria</taxon>
        <taxon>Bacillati</taxon>
        <taxon>Actinomycetota</taxon>
        <taxon>Actinomycetes</taxon>
        <taxon>Micromonosporales</taxon>
        <taxon>Micromonosporaceae</taxon>
        <taxon>Rugosimonospora</taxon>
    </lineage>
</organism>
<sequence length="349" mass="36001">MTRATTSKLAAAAAALLLATAGGLYWAWRDAGTTRVSAEFPEAVGVYAGSDVRVLGVVVGRIDAVHPQPGQVRVDMTIHRGIRIPAGALAAVVASSVVSDRYVQLSPPYTGGARLADHAVIPISRTATPVELDQLYQSLDQLASALGPNGANANGALSDVLNTGAANLDGNGRDLGNLIAQLGAATRTLSGSEQDLVGTVDNLAQFTTMLKDNDAQVRQAEQQLSQVAGFLADDRHSLAAALDQLATALGQIADFIHDNRDRIKSNVDKLASITQILVKEKASLQEALDDIPLAVTNLLGAYDPSISTFDGRADLNELSMGGSATTSAVAAPALPLPAAGPVQTTKAGQ</sequence>
<dbReference type="GO" id="GO:0005576">
    <property type="term" value="C:extracellular region"/>
    <property type="evidence" value="ECO:0007669"/>
    <property type="project" value="TreeGrafter"/>
</dbReference>
<dbReference type="PANTHER" id="PTHR33371:SF4">
    <property type="entry name" value="INTERMEMBRANE PHOSPHOLIPID TRANSPORT SYSTEM BINDING PROTEIN MLAD"/>
    <property type="match status" value="1"/>
</dbReference>
<evidence type="ECO:0000259" key="2">
    <source>
        <dbReference type="Pfam" id="PF11887"/>
    </source>
</evidence>
<evidence type="ECO:0000313" key="4">
    <source>
        <dbReference type="Proteomes" id="UP000642748"/>
    </source>
</evidence>
<dbReference type="InterPro" id="IPR052336">
    <property type="entry name" value="MlaD_Phospholipid_Transporter"/>
</dbReference>
<dbReference type="Pfam" id="PF02470">
    <property type="entry name" value="MlaD"/>
    <property type="match status" value="1"/>
</dbReference>
<feature type="domain" description="Mammalian cell entry C-terminal" evidence="2">
    <location>
        <begin position="113"/>
        <end position="291"/>
    </location>
</feature>
<dbReference type="InterPro" id="IPR024516">
    <property type="entry name" value="Mce_C"/>
</dbReference>
<keyword evidence="4" id="KW-1185">Reference proteome</keyword>
<dbReference type="Pfam" id="PF11887">
    <property type="entry name" value="Mce4_CUP1"/>
    <property type="match status" value="1"/>
</dbReference>
<dbReference type="InterPro" id="IPR003399">
    <property type="entry name" value="Mce/MlaD"/>
</dbReference>
<dbReference type="EMBL" id="BONZ01000067">
    <property type="protein sequence ID" value="GIH18425.1"/>
    <property type="molecule type" value="Genomic_DNA"/>
</dbReference>
<dbReference type="RefSeq" id="WP_203921946.1">
    <property type="nucleotide sequence ID" value="NZ_BONZ01000067.1"/>
</dbReference>
<gene>
    <name evidence="3" type="ORF">Raf01_65970</name>
</gene>
<evidence type="ECO:0000259" key="1">
    <source>
        <dbReference type="Pfam" id="PF02470"/>
    </source>
</evidence>
<dbReference type="PANTHER" id="PTHR33371">
    <property type="entry name" value="INTERMEMBRANE PHOSPHOLIPID TRANSPORT SYSTEM BINDING PROTEIN MLAD-RELATED"/>
    <property type="match status" value="1"/>
</dbReference>
<dbReference type="AlphaFoldDB" id="A0A8J3QZ41"/>
<proteinExistence type="predicted"/>
<dbReference type="NCBIfam" id="TIGR00996">
    <property type="entry name" value="Mtu_fam_mce"/>
    <property type="match status" value="1"/>
</dbReference>
<reference evidence="3" key="1">
    <citation type="submission" date="2021-01" db="EMBL/GenBank/DDBJ databases">
        <title>Whole genome shotgun sequence of Rugosimonospora africana NBRC 104875.</title>
        <authorList>
            <person name="Komaki H."/>
            <person name="Tamura T."/>
        </authorList>
    </citation>
    <scope>NUCLEOTIDE SEQUENCE</scope>
    <source>
        <strain evidence="3">NBRC 104875</strain>
    </source>
</reference>
<evidence type="ECO:0000313" key="3">
    <source>
        <dbReference type="EMBL" id="GIH18425.1"/>
    </source>
</evidence>
<dbReference type="Proteomes" id="UP000642748">
    <property type="component" value="Unassembled WGS sequence"/>
</dbReference>
<comment type="caution">
    <text evidence="3">The sequence shown here is derived from an EMBL/GenBank/DDBJ whole genome shotgun (WGS) entry which is preliminary data.</text>
</comment>
<dbReference type="InterPro" id="IPR005693">
    <property type="entry name" value="Mce"/>
</dbReference>